<dbReference type="AlphaFoldDB" id="A0A7J6X2C9"/>
<dbReference type="Proteomes" id="UP000554482">
    <property type="component" value="Unassembled WGS sequence"/>
</dbReference>
<evidence type="ECO:0000256" key="1">
    <source>
        <dbReference type="SAM" id="MobiDB-lite"/>
    </source>
</evidence>
<organism evidence="2 3">
    <name type="scientific">Thalictrum thalictroides</name>
    <name type="common">Rue-anemone</name>
    <name type="synonym">Anemone thalictroides</name>
    <dbReference type="NCBI Taxonomy" id="46969"/>
    <lineage>
        <taxon>Eukaryota</taxon>
        <taxon>Viridiplantae</taxon>
        <taxon>Streptophyta</taxon>
        <taxon>Embryophyta</taxon>
        <taxon>Tracheophyta</taxon>
        <taxon>Spermatophyta</taxon>
        <taxon>Magnoliopsida</taxon>
        <taxon>Ranunculales</taxon>
        <taxon>Ranunculaceae</taxon>
        <taxon>Thalictroideae</taxon>
        <taxon>Thalictrum</taxon>
    </lineage>
</organism>
<dbReference type="EMBL" id="JABWDY010007077">
    <property type="protein sequence ID" value="KAF5203237.1"/>
    <property type="molecule type" value="Genomic_DNA"/>
</dbReference>
<feature type="compositionally biased region" description="Polar residues" evidence="1">
    <location>
        <begin position="60"/>
        <end position="72"/>
    </location>
</feature>
<proteinExistence type="predicted"/>
<comment type="caution">
    <text evidence="2">The sequence shown here is derived from an EMBL/GenBank/DDBJ whole genome shotgun (WGS) entry which is preliminary data.</text>
</comment>
<feature type="region of interest" description="Disordered" evidence="1">
    <location>
        <begin position="1"/>
        <end position="98"/>
    </location>
</feature>
<evidence type="ECO:0000313" key="3">
    <source>
        <dbReference type="Proteomes" id="UP000554482"/>
    </source>
</evidence>
<protein>
    <submittedName>
        <fullName evidence="2">Uncharacterized protein</fullName>
    </submittedName>
</protein>
<feature type="compositionally biased region" description="Basic and acidic residues" evidence="1">
    <location>
        <begin position="34"/>
        <end position="48"/>
    </location>
</feature>
<keyword evidence="3" id="KW-1185">Reference proteome</keyword>
<sequence length="209" mass="23638">MDEGEVRNQEQNQLTGEIMEPSIGKITEMTNNTKESRLDGEFGGRDQDLNGVKQMDISPLKNNEPQVNQARSVQMEDVSRARGPGPQESNPNNLNVCPNPPTCKKKLLTDENVTLLSDPSSNPSPTLHPPIFKIPNIIPIVVEQVDFIAPQQYARNRNQELTNLIPKATTYKETNQSKEQTEQGENINKKFLSFVFKRRKLGKNRLEEL</sequence>
<evidence type="ECO:0000313" key="2">
    <source>
        <dbReference type="EMBL" id="KAF5203237.1"/>
    </source>
</evidence>
<accession>A0A7J6X2C9</accession>
<gene>
    <name evidence="2" type="ORF">FRX31_007177</name>
</gene>
<name>A0A7J6X2C9_THATH</name>
<reference evidence="2 3" key="1">
    <citation type="submission" date="2020-06" db="EMBL/GenBank/DDBJ databases">
        <title>Transcriptomic and genomic resources for Thalictrum thalictroides and T. hernandezii: Facilitating candidate gene discovery in an emerging model plant lineage.</title>
        <authorList>
            <person name="Arias T."/>
            <person name="Riano-Pachon D.M."/>
            <person name="Di Stilio V.S."/>
        </authorList>
    </citation>
    <scope>NUCLEOTIDE SEQUENCE [LARGE SCALE GENOMIC DNA]</scope>
    <source>
        <strain evidence="3">cv. WT478/WT964</strain>
        <tissue evidence="2">Leaves</tissue>
    </source>
</reference>